<dbReference type="KEGG" id="aka:TKWG_23610"/>
<dbReference type="AlphaFoldDB" id="I3UH25"/>
<name>I3UH25_ADVKW</name>
<evidence type="ECO:0000259" key="5">
    <source>
        <dbReference type="PROSITE" id="PS50850"/>
    </source>
</evidence>
<feature type="transmembrane region" description="Helical" evidence="4">
    <location>
        <begin position="164"/>
        <end position="185"/>
    </location>
</feature>
<evidence type="ECO:0000256" key="2">
    <source>
        <dbReference type="ARBA" id="ARBA00022989"/>
    </source>
</evidence>
<evidence type="ECO:0000256" key="4">
    <source>
        <dbReference type="SAM" id="Phobius"/>
    </source>
</evidence>
<organism evidence="6 7">
    <name type="scientific">Advenella kashmirensis (strain DSM 17095 / LMG 22695 / WT001)</name>
    <name type="common">Tetrathiobacter kashmirensis</name>
    <dbReference type="NCBI Taxonomy" id="1036672"/>
    <lineage>
        <taxon>Bacteria</taxon>
        <taxon>Pseudomonadati</taxon>
        <taxon>Pseudomonadota</taxon>
        <taxon>Betaproteobacteria</taxon>
        <taxon>Burkholderiales</taxon>
        <taxon>Alcaligenaceae</taxon>
    </lineage>
</organism>
<feature type="transmembrane region" description="Helical" evidence="4">
    <location>
        <begin position="231"/>
        <end position="250"/>
    </location>
</feature>
<dbReference type="HOGENOM" id="CLU_056365_0_0_4"/>
<feature type="transmembrane region" description="Helical" evidence="4">
    <location>
        <begin position="79"/>
        <end position="97"/>
    </location>
</feature>
<evidence type="ECO:0000313" key="7">
    <source>
        <dbReference type="Proteomes" id="UP000005267"/>
    </source>
</evidence>
<dbReference type="Gene3D" id="1.20.1250.20">
    <property type="entry name" value="MFS general substrate transporter like domains"/>
    <property type="match status" value="1"/>
</dbReference>
<dbReference type="InterPro" id="IPR036259">
    <property type="entry name" value="MFS_trans_sf"/>
</dbReference>
<evidence type="ECO:0000256" key="3">
    <source>
        <dbReference type="ARBA" id="ARBA00023136"/>
    </source>
</evidence>
<dbReference type="InterPro" id="IPR020846">
    <property type="entry name" value="MFS_dom"/>
</dbReference>
<feature type="transmembrane region" description="Helical" evidence="4">
    <location>
        <begin position="375"/>
        <end position="393"/>
    </location>
</feature>
<feature type="transmembrane region" description="Helical" evidence="4">
    <location>
        <begin position="256"/>
        <end position="275"/>
    </location>
</feature>
<feature type="transmembrane region" description="Helical" evidence="4">
    <location>
        <begin position="103"/>
        <end position="122"/>
    </location>
</feature>
<dbReference type="RefSeq" id="WP_014752404.1">
    <property type="nucleotide sequence ID" value="NC_017964.1"/>
</dbReference>
<feature type="transmembrane region" description="Helical" evidence="4">
    <location>
        <begin position="340"/>
        <end position="363"/>
    </location>
</feature>
<keyword evidence="2 4" id="KW-1133">Transmembrane helix</keyword>
<protein>
    <submittedName>
        <fullName evidence="6">Major facilitator superfamily protein</fullName>
    </submittedName>
</protein>
<dbReference type="CDD" id="cd06174">
    <property type="entry name" value="MFS"/>
    <property type="match status" value="1"/>
</dbReference>
<feature type="domain" description="Major facilitator superfamily (MFS) profile" evidence="5">
    <location>
        <begin position="1"/>
        <end position="397"/>
    </location>
</feature>
<proteinExistence type="predicted"/>
<reference evidence="7" key="2">
    <citation type="journal article" date="2013" name="PLoS ONE">
        <title>Genome implosion elicits host-confinement in Alcaligenaceae: evidence from the comparative genomics of Tetrathiobacter kashmirensis, a pathogen in the making.</title>
        <authorList>
            <person name="Ghosh W."/>
            <person name="Alam M."/>
            <person name="Roy C."/>
            <person name="Pyne P."/>
            <person name="George A."/>
            <person name="Chakraborty R."/>
            <person name="Majumder S."/>
            <person name="Agarwal A."/>
            <person name="Chakraborty S."/>
            <person name="Majumdar S."/>
            <person name="Gupta S.K."/>
        </authorList>
    </citation>
    <scope>NUCLEOTIDE SEQUENCE [LARGE SCALE GENOMIC DNA]</scope>
    <source>
        <strain evidence="7">WT001</strain>
    </source>
</reference>
<dbReference type="Pfam" id="PF07690">
    <property type="entry name" value="MFS_1"/>
    <property type="match status" value="1"/>
</dbReference>
<sequence length="409" mass="43060">MRISLEKWPGPITTISLAQLFGTSLWFSANAASEDLMDLWHVSVAQIGWLTSAVQGGFIVGTLLLSLTGLADKFRASNIFAVSAILGAVLNLLFALLANGIWLGVLLRFLVGLTLAGIYPLGMKMIIKWAPEKAGWGLSILVAMLTLGTALPHGLKALAASYPWYMIVSASSCLSVCGALLILALGEGPHGQIKRHTPQKKGSAILGLKSAFARPSFRQAAFGYFGHMWELYAFWAIVPLLISSAITSNSSSISTISFYTISAGAIGCVIGGVFSHRLSNRSVAVSALSLSCVCCIIFAVIGHWMSPTITLILFLIWGAAVVADSPQFSAMSAQACPPEYVGSALALQNAIGFAITMISILIMTRIIESFGQISTLILAIGPVLGLIALAMPADQASSEISNIEGGDIP</sequence>
<evidence type="ECO:0000256" key="1">
    <source>
        <dbReference type="ARBA" id="ARBA00022692"/>
    </source>
</evidence>
<evidence type="ECO:0000313" key="6">
    <source>
        <dbReference type="EMBL" id="AFK64313.1"/>
    </source>
</evidence>
<dbReference type="SUPFAM" id="SSF103473">
    <property type="entry name" value="MFS general substrate transporter"/>
    <property type="match status" value="1"/>
</dbReference>
<gene>
    <name evidence="6" type="ordered locus">TKWG_23610</name>
</gene>
<dbReference type="PANTHER" id="PTHR23521">
    <property type="entry name" value="TRANSPORTER MFS SUPERFAMILY"/>
    <property type="match status" value="1"/>
</dbReference>
<dbReference type="GO" id="GO:0005886">
    <property type="term" value="C:plasma membrane"/>
    <property type="evidence" value="ECO:0007669"/>
    <property type="project" value="TreeGrafter"/>
</dbReference>
<accession>I3UH25</accession>
<keyword evidence="1 4" id="KW-0812">Transmembrane</keyword>
<keyword evidence="3 4" id="KW-0472">Membrane</keyword>
<feature type="transmembrane region" description="Helical" evidence="4">
    <location>
        <begin position="134"/>
        <end position="152"/>
    </location>
</feature>
<dbReference type="PROSITE" id="PS50850">
    <property type="entry name" value="MFS"/>
    <property type="match status" value="1"/>
</dbReference>
<keyword evidence="7" id="KW-1185">Reference proteome</keyword>
<reference evidence="6 7" key="1">
    <citation type="journal article" date="2011" name="J. Bacteriol.">
        <title>Whole-genome shotgun sequencing of the sulfur-oxidizing chemoautotroph Tetrathiobacter kashmirensis.</title>
        <authorList>
            <person name="Ghosh W."/>
            <person name="George A."/>
            <person name="Agarwal A."/>
            <person name="Raj P."/>
            <person name="Alam M."/>
            <person name="Pyne P."/>
            <person name="Das Gupta S.K."/>
        </authorList>
    </citation>
    <scope>NUCLEOTIDE SEQUENCE [LARGE SCALE GENOMIC DNA]</scope>
    <source>
        <strain evidence="6 7">WT001</strain>
    </source>
</reference>
<dbReference type="OrthoDB" id="9781976at2"/>
<dbReference type="GO" id="GO:0022857">
    <property type="term" value="F:transmembrane transporter activity"/>
    <property type="evidence" value="ECO:0007669"/>
    <property type="project" value="InterPro"/>
</dbReference>
<feature type="transmembrane region" description="Helical" evidence="4">
    <location>
        <begin position="47"/>
        <end position="67"/>
    </location>
</feature>
<dbReference type="PANTHER" id="PTHR23521:SF3">
    <property type="entry name" value="MFS TRANSPORTER"/>
    <property type="match status" value="1"/>
</dbReference>
<dbReference type="Proteomes" id="UP000005267">
    <property type="component" value="Chromosome"/>
</dbReference>
<feature type="transmembrane region" description="Helical" evidence="4">
    <location>
        <begin position="287"/>
        <end position="320"/>
    </location>
</feature>
<dbReference type="InterPro" id="IPR011701">
    <property type="entry name" value="MFS"/>
</dbReference>
<dbReference type="EMBL" id="CP003555">
    <property type="protein sequence ID" value="AFK64313.1"/>
    <property type="molecule type" value="Genomic_DNA"/>
</dbReference>